<name>A0ABY1K7W3_9BACL</name>
<reference evidence="1 2" key="1">
    <citation type="submission" date="2017-01" db="EMBL/GenBank/DDBJ databases">
        <authorList>
            <person name="Varghese N."/>
            <person name="Submissions S."/>
        </authorList>
    </citation>
    <scope>NUCLEOTIDE SEQUENCE [LARGE SCALE GENOMIC DNA]</scope>
    <source>
        <strain evidence="1 2">ATCC 23464</strain>
    </source>
</reference>
<accession>A0ABY1K7W3</accession>
<dbReference type="EMBL" id="FTNK01000012">
    <property type="protein sequence ID" value="SIR38631.1"/>
    <property type="molecule type" value="Genomic_DNA"/>
</dbReference>
<protein>
    <submittedName>
        <fullName evidence="1">Uncharacterized protein</fullName>
    </submittedName>
</protein>
<comment type="caution">
    <text evidence="1">The sequence shown here is derived from an EMBL/GenBank/DDBJ whole genome shotgun (WGS) entry which is preliminary data.</text>
</comment>
<evidence type="ECO:0000313" key="1">
    <source>
        <dbReference type="EMBL" id="SIR38631.1"/>
    </source>
</evidence>
<organism evidence="1 2">
    <name type="scientific">Paenibacillus macquariensis</name>
    <dbReference type="NCBI Taxonomy" id="948756"/>
    <lineage>
        <taxon>Bacteria</taxon>
        <taxon>Bacillati</taxon>
        <taxon>Bacillota</taxon>
        <taxon>Bacilli</taxon>
        <taxon>Bacillales</taxon>
        <taxon>Paenibacillaceae</taxon>
        <taxon>Paenibacillus</taxon>
    </lineage>
</organism>
<proteinExistence type="predicted"/>
<evidence type="ECO:0000313" key="2">
    <source>
        <dbReference type="Proteomes" id="UP000186666"/>
    </source>
</evidence>
<dbReference type="Proteomes" id="UP000186666">
    <property type="component" value="Unassembled WGS sequence"/>
</dbReference>
<gene>
    <name evidence="1" type="ORF">SAMN05421578_112125</name>
</gene>
<keyword evidence="2" id="KW-1185">Reference proteome</keyword>
<sequence length="34" mass="4064">MTPGEQANNFALLYEIRCIALYNTPDFYFHIRIK</sequence>